<feature type="compositionally biased region" description="Basic and acidic residues" evidence="1">
    <location>
        <begin position="1"/>
        <end position="27"/>
    </location>
</feature>
<dbReference type="Proteomes" id="UP001219037">
    <property type="component" value="Chromosome"/>
</dbReference>
<gene>
    <name evidence="3" type="ORF">P8192_04035</name>
</gene>
<keyword evidence="4" id="KW-1185">Reference proteome</keyword>
<feature type="transmembrane region" description="Helical" evidence="2">
    <location>
        <begin position="173"/>
        <end position="191"/>
    </location>
</feature>
<feature type="transmembrane region" description="Helical" evidence="2">
    <location>
        <begin position="133"/>
        <end position="153"/>
    </location>
</feature>
<keyword evidence="2" id="KW-0812">Transmembrane</keyword>
<dbReference type="EMBL" id="CP121252">
    <property type="protein sequence ID" value="WFP17290.1"/>
    <property type="molecule type" value="Genomic_DNA"/>
</dbReference>
<feature type="region of interest" description="Disordered" evidence="1">
    <location>
        <begin position="1"/>
        <end position="33"/>
    </location>
</feature>
<evidence type="ECO:0008006" key="5">
    <source>
        <dbReference type="Google" id="ProtNLM"/>
    </source>
</evidence>
<feature type="transmembrane region" description="Helical" evidence="2">
    <location>
        <begin position="37"/>
        <end position="55"/>
    </location>
</feature>
<evidence type="ECO:0000313" key="4">
    <source>
        <dbReference type="Proteomes" id="UP001219037"/>
    </source>
</evidence>
<keyword evidence="2" id="KW-0472">Membrane</keyword>
<reference evidence="3 4" key="1">
    <citation type="submission" date="2023-04" db="EMBL/GenBank/DDBJ databases">
        <title>Funneling lignin-derived compounds into biodiesel using alkali-halophilic Citricoccus sp. P2.</title>
        <authorList>
            <person name="Luo C.-B."/>
        </authorList>
    </citation>
    <scope>NUCLEOTIDE SEQUENCE [LARGE SCALE GENOMIC DNA]</scope>
    <source>
        <strain evidence="3 4">P2</strain>
    </source>
</reference>
<evidence type="ECO:0000256" key="1">
    <source>
        <dbReference type="SAM" id="MobiDB-lite"/>
    </source>
</evidence>
<proteinExistence type="predicted"/>
<organism evidence="3 4">
    <name type="scientific">Citricoccus muralis</name>
    <dbReference type="NCBI Taxonomy" id="169134"/>
    <lineage>
        <taxon>Bacteria</taxon>
        <taxon>Bacillati</taxon>
        <taxon>Actinomycetota</taxon>
        <taxon>Actinomycetes</taxon>
        <taxon>Micrococcales</taxon>
        <taxon>Micrococcaceae</taxon>
        <taxon>Citricoccus</taxon>
    </lineage>
</organism>
<evidence type="ECO:0000256" key="2">
    <source>
        <dbReference type="SAM" id="Phobius"/>
    </source>
</evidence>
<feature type="transmembrane region" description="Helical" evidence="2">
    <location>
        <begin position="108"/>
        <end position="126"/>
    </location>
</feature>
<keyword evidence="2" id="KW-1133">Transmembrane helix</keyword>
<evidence type="ECO:0000313" key="3">
    <source>
        <dbReference type="EMBL" id="WFP17290.1"/>
    </source>
</evidence>
<accession>A0ABY8H9B1</accession>
<dbReference type="RefSeq" id="WP_278158685.1">
    <property type="nucleotide sequence ID" value="NZ_CP121252.1"/>
</dbReference>
<name>A0ABY8H9B1_9MICC</name>
<protein>
    <recommendedName>
        <fullName evidence="5">DUF2127 domain-containing protein</fullName>
    </recommendedName>
</protein>
<sequence length="201" mass="22221">MARSKDNRPNRPERPRMSVTQARDDLQRSGQQQGSPGMLIIALLGTLAFIAFYYHGLVLEQMTQLTGGLSMLDHRITGYSLEDVTALAAVMDDDALGQLNWVHKTAGIIFPITVALAVSVVGAWSLRSVPLRWVTLASGVIFAVVDIWENIAIERALHELTADAVATASLLTQLRWVLLAVLIVWLVILLIQRLRRRSSVD</sequence>